<keyword evidence="2" id="KW-1185">Reference proteome</keyword>
<comment type="caution">
    <text evidence="1">The sequence shown here is derived from an EMBL/GenBank/DDBJ whole genome shotgun (WGS) entry which is preliminary data.</text>
</comment>
<evidence type="ECO:0000313" key="1">
    <source>
        <dbReference type="EMBL" id="KAG8174709.1"/>
    </source>
</evidence>
<evidence type="ECO:0000313" key="2">
    <source>
        <dbReference type="Proteomes" id="UP000827092"/>
    </source>
</evidence>
<gene>
    <name evidence="1" type="ORF">JTE90_025052</name>
</gene>
<organism evidence="1 2">
    <name type="scientific">Oedothorax gibbosus</name>
    <dbReference type="NCBI Taxonomy" id="931172"/>
    <lineage>
        <taxon>Eukaryota</taxon>
        <taxon>Metazoa</taxon>
        <taxon>Ecdysozoa</taxon>
        <taxon>Arthropoda</taxon>
        <taxon>Chelicerata</taxon>
        <taxon>Arachnida</taxon>
        <taxon>Araneae</taxon>
        <taxon>Araneomorphae</taxon>
        <taxon>Entelegynae</taxon>
        <taxon>Araneoidea</taxon>
        <taxon>Linyphiidae</taxon>
        <taxon>Erigoninae</taxon>
        <taxon>Oedothorax</taxon>
    </lineage>
</organism>
<protein>
    <recommendedName>
        <fullName evidence="3">Nucleoprotein</fullName>
    </recommendedName>
</protein>
<evidence type="ECO:0008006" key="3">
    <source>
        <dbReference type="Google" id="ProtNLM"/>
    </source>
</evidence>
<accession>A0AAV6TS15</accession>
<reference evidence="1 2" key="1">
    <citation type="journal article" date="2022" name="Nat. Ecol. Evol.">
        <title>A masculinizing supergene underlies an exaggerated male reproductive morph in a spider.</title>
        <authorList>
            <person name="Hendrickx F."/>
            <person name="De Corte Z."/>
            <person name="Sonet G."/>
            <person name="Van Belleghem S.M."/>
            <person name="Kostlbacher S."/>
            <person name="Vangestel C."/>
        </authorList>
    </citation>
    <scope>NUCLEOTIDE SEQUENCE [LARGE SCALE GENOMIC DNA]</scope>
    <source>
        <strain evidence="1">W744_W776</strain>
    </source>
</reference>
<dbReference type="AlphaFoldDB" id="A0AAV6TS15"/>
<dbReference type="EMBL" id="JAFNEN010001164">
    <property type="protein sequence ID" value="KAG8174709.1"/>
    <property type="molecule type" value="Genomic_DNA"/>
</dbReference>
<name>A0AAV6TS15_9ARAC</name>
<proteinExistence type="predicted"/>
<dbReference type="Proteomes" id="UP000827092">
    <property type="component" value="Unassembled WGS sequence"/>
</dbReference>
<sequence length="459" mass="52204">MDPPMEVDRGNEKVEALAPSYYWFYQAFDKISKNSKAEIDDVNFNIHICGGLRSLVYYARWKAAGSRPGNNMAMKIQTGIKIQTRTDTYEITTANLPKFLEEIEKEVKTKYTTWTADTSNYGKISQILNFVLAFGYSMKCTQLGEPRMRVFNQGGGPEEKVISELGFDITRHSQLAFGVGMSAIEASTQKTSIGLAACLMFHKYATQERIKSKWIPAIRYHLIGLPNHEQILQGILAHDLNAQRINSILGDIILMMGDRRKHRFHPMPFMVFKMLQDEEKFSEEKVKNVDFSRNDFLIKCLSYAIKVPSTISIELMKSILAITLLGAQYEDLGIIRQMMGFEIASRRDCGQAFKCMRECYPQTVNVTISPLVVSSFRKAHGYNLQLSTEGQWSSEPVFRGIRKRKVNNLKDNLKKTDSSYQSMGDVVDGLIRVKAEIMERISDETIFGTHACIKVRSAK</sequence>